<feature type="region of interest" description="Disordered" evidence="2">
    <location>
        <begin position="461"/>
        <end position="487"/>
    </location>
</feature>
<dbReference type="InterPro" id="IPR008942">
    <property type="entry name" value="ENTH_VHS"/>
</dbReference>
<feature type="compositionally biased region" description="Basic and acidic residues" evidence="2">
    <location>
        <begin position="1"/>
        <end position="17"/>
    </location>
</feature>
<organism evidence="4 5">
    <name type="scientific">Phaeomoniella chlamydospora</name>
    <name type="common">Phaeoacremonium chlamydosporum</name>
    <dbReference type="NCBI Taxonomy" id="158046"/>
    <lineage>
        <taxon>Eukaryota</taxon>
        <taxon>Fungi</taxon>
        <taxon>Dikarya</taxon>
        <taxon>Ascomycota</taxon>
        <taxon>Pezizomycotina</taxon>
        <taxon>Eurotiomycetes</taxon>
        <taxon>Chaetothyriomycetidae</taxon>
        <taxon>Phaeomoniellales</taxon>
        <taxon>Phaeomoniellaceae</taxon>
        <taxon>Phaeomoniella</taxon>
    </lineage>
</organism>
<feature type="compositionally biased region" description="Pro residues" evidence="2">
    <location>
        <begin position="411"/>
        <end position="425"/>
    </location>
</feature>
<keyword evidence="5" id="KW-1185">Reference proteome</keyword>
<comment type="subunit">
    <text evidence="1">Component of the ESCRT-0 complex composed of HSE1 and VPS27.</text>
</comment>
<evidence type="ECO:0000259" key="3">
    <source>
        <dbReference type="PROSITE" id="PS50179"/>
    </source>
</evidence>
<dbReference type="InterPro" id="IPR002014">
    <property type="entry name" value="VHS_dom"/>
</dbReference>
<feature type="compositionally biased region" description="Polar residues" evidence="2">
    <location>
        <begin position="359"/>
        <end position="370"/>
    </location>
</feature>
<dbReference type="GO" id="GO:0007034">
    <property type="term" value="P:vacuolar transport"/>
    <property type="evidence" value="ECO:0007669"/>
    <property type="project" value="UniProtKB-ARBA"/>
</dbReference>
<dbReference type="Gene3D" id="1.25.40.90">
    <property type="match status" value="1"/>
</dbReference>
<evidence type="ECO:0000256" key="2">
    <source>
        <dbReference type="SAM" id="MobiDB-lite"/>
    </source>
</evidence>
<proteinExistence type="predicted"/>
<feature type="compositionally biased region" description="Low complexity" evidence="2">
    <location>
        <begin position="21"/>
        <end position="33"/>
    </location>
</feature>
<feature type="region of interest" description="Disordered" evidence="2">
    <location>
        <begin position="303"/>
        <end position="446"/>
    </location>
</feature>
<comment type="caution">
    <text evidence="4">The sequence shown here is derived from an EMBL/GenBank/DDBJ whole genome shotgun (WGS) entry which is preliminary data.</text>
</comment>
<reference evidence="4 5" key="1">
    <citation type="submission" date="2015-05" db="EMBL/GenBank/DDBJ databases">
        <title>Distinctive expansion of gene families associated with plant cell wall degradation and secondary metabolism in the genomes of grapevine trunk pathogens.</title>
        <authorList>
            <person name="Lawrence D.P."/>
            <person name="Travadon R."/>
            <person name="Rolshausen P.E."/>
            <person name="Baumgartner K."/>
        </authorList>
    </citation>
    <scope>NUCLEOTIDE SEQUENCE [LARGE SCALE GENOMIC DNA]</scope>
    <source>
        <strain evidence="4">UCRPC4</strain>
    </source>
</reference>
<name>A0A0G2GB56_PHACM</name>
<dbReference type="GO" id="GO:0016192">
    <property type="term" value="P:vesicle-mediated transport"/>
    <property type="evidence" value="ECO:0007669"/>
    <property type="project" value="UniProtKB-ARBA"/>
</dbReference>
<gene>
    <name evidence="4" type="ORF">UCRPC4_g04029</name>
</gene>
<feature type="domain" description="VHS" evidence="3">
    <location>
        <begin position="65"/>
        <end position="170"/>
    </location>
</feature>
<evidence type="ECO:0000313" key="5">
    <source>
        <dbReference type="Proteomes" id="UP000053317"/>
    </source>
</evidence>
<feature type="compositionally biased region" description="Low complexity" evidence="2">
    <location>
        <begin position="465"/>
        <end position="481"/>
    </location>
</feature>
<dbReference type="SUPFAM" id="SSF48464">
    <property type="entry name" value="ENTH/VHS domain"/>
    <property type="match status" value="1"/>
</dbReference>
<dbReference type="GO" id="GO:0043130">
    <property type="term" value="F:ubiquitin binding"/>
    <property type="evidence" value="ECO:0007669"/>
    <property type="project" value="InterPro"/>
</dbReference>
<dbReference type="EMBL" id="LCWF01000092">
    <property type="protein sequence ID" value="KKY20868.1"/>
    <property type="molecule type" value="Genomic_DNA"/>
</dbReference>
<protein>
    <submittedName>
        <fullName evidence="4">Putative gat domain-containing protein</fullName>
    </submittedName>
</protein>
<accession>A0A0G2GB56</accession>
<feature type="region of interest" description="Disordered" evidence="2">
    <location>
        <begin position="1"/>
        <end position="56"/>
    </location>
</feature>
<evidence type="ECO:0000313" key="4">
    <source>
        <dbReference type="EMBL" id="KKY20868.1"/>
    </source>
</evidence>
<dbReference type="GO" id="GO:0035091">
    <property type="term" value="F:phosphatidylinositol binding"/>
    <property type="evidence" value="ECO:0007669"/>
    <property type="project" value="InterPro"/>
</dbReference>
<dbReference type="SUPFAM" id="SSF89009">
    <property type="entry name" value="GAT-like domain"/>
    <property type="match status" value="1"/>
</dbReference>
<evidence type="ECO:0000256" key="1">
    <source>
        <dbReference type="ARBA" id="ARBA00011446"/>
    </source>
</evidence>
<dbReference type="AlphaFoldDB" id="A0A0G2GB56"/>
<dbReference type="Proteomes" id="UP000053317">
    <property type="component" value="Unassembled WGS sequence"/>
</dbReference>
<reference evidence="4 5" key="2">
    <citation type="submission" date="2015-05" db="EMBL/GenBank/DDBJ databases">
        <authorList>
            <person name="Morales-Cruz A."/>
            <person name="Amrine K.C."/>
            <person name="Cantu D."/>
        </authorList>
    </citation>
    <scope>NUCLEOTIDE SEQUENCE [LARGE SCALE GENOMIC DNA]</scope>
    <source>
        <strain evidence="4">UCRPC4</strain>
    </source>
</reference>
<dbReference type="PROSITE" id="PS50179">
    <property type="entry name" value="VHS"/>
    <property type="match status" value="1"/>
</dbReference>
<feature type="compositionally biased region" description="Polar residues" evidence="2">
    <location>
        <begin position="431"/>
        <end position="446"/>
    </location>
</feature>
<dbReference type="OrthoDB" id="5393057at2759"/>
<sequence length="487" mass="52782">MKKFGDFVRRNGSKHEPTAVSAPPSSSGGSLESSMKDTILAFTESGNPNRQRGANDKDEAVYLTEIVDLAEASPGAARKAVYTIKEVLDKKSKSKPYARYNAIMLIEILGKNPGKSFTDNLGDKEFVETAKYVLQYERDVSVAESLRRSLEWLESTGGNDEKLKPLLEMWKGEKGKMQASRMSGYPNQAFGGYNQYGPPRPQNSGSLPPAPELAARIHEAISTASLLQQMVKGTPLNELEMEPTIQQLAESVQAAVKSLMRYIDSRTPYPDNETLDTMLKAYEKCSFVMLQHWQAVLEARNRFGDPSRPVSSEVSGGAGPSPVPQQGQQQQRPDLPLRQQNDGSQGSGSGLIRNAYSAAPNTSSQATGGTSDDPFADQNSQAPPVRDSYSLFSSRPNPAVNPQQLQTQPYAAPPPPPPSTRPPAAPLTFDPQPQAQGSRYNDSWQPTQSYVARQDAATDNITVHGGASPPTPATTTAGEGTRIVKEV</sequence>